<reference evidence="2 3" key="2">
    <citation type="journal article" date="2012" name="PLoS Pathog.">
        <title>Diverse lifestyles and strategies of plant pathogenesis encoded in the genomes of eighteen Dothideomycetes fungi.</title>
        <authorList>
            <person name="Ohm R.A."/>
            <person name="Feau N."/>
            <person name="Henrissat B."/>
            <person name="Schoch C.L."/>
            <person name="Horwitz B.A."/>
            <person name="Barry K.W."/>
            <person name="Condon B.J."/>
            <person name="Copeland A.C."/>
            <person name="Dhillon B."/>
            <person name="Glaser F."/>
            <person name="Hesse C.N."/>
            <person name="Kosti I."/>
            <person name="LaButti K."/>
            <person name="Lindquist E.A."/>
            <person name="Lucas S."/>
            <person name="Salamov A.A."/>
            <person name="Bradshaw R.E."/>
            <person name="Ciuffetti L."/>
            <person name="Hamelin R.C."/>
            <person name="Kema G.H.J."/>
            <person name="Lawrence C."/>
            <person name="Scott J.A."/>
            <person name="Spatafora J.W."/>
            <person name="Turgeon B.G."/>
            <person name="de Wit P.J.G.M."/>
            <person name="Zhong S."/>
            <person name="Goodwin S.B."/>
            <person name="Grigoriev I.V."/>
        </authorList>
    </citation>
    <scope>NUCLEOTIDE SEQUENCE [LARGE SCALE GENOMIC DNA]</scope>
    <source>
        <strain evidence="3">NZE10 / CBS 128990</strain>
    </source>
</reference>
<keyword evidence="3" id="KW-1185">Reference proteome</keyword>
<dbReference type="Proteomes" id="UP000016933">
    <property type="component" value="Unassembled WGS sequence"/>
</dbReference>
<sequence>MRRRKRDVLKRFFRRLTFHRSSKSSTKSKTSSKTKLKRMSTDTGTTDRGIGNPDSRNDSTVHLNHIDLHEAEIQAKRERLERRERRRSRYFASCDDNSSEYFPKQYGGSWTVAREPLPSWEEVHFLVGAWGKAGRMRLEISGNLAMRRTGSRAWWEARAARARTKFWHFADCPLLQPWPGRCADELACCGC</sequence>
<organism evidence="2 3">
    <name type="scientific">Dothistroma septosporum (strain NZE10 / CBS 128990)</name>
    <name type="common">Red band needle blight fungus</name>
    <name type="synonym">Mycosphaerella pini</name>
    <dbReference type="NCBI Taxonomy" id="675120"/>
    <lineage>
        <taxon>Eukaryota</taxon>
        <taxon>Fungi</taxon>
        <taxon>Dikarya</taxon>
        <taxon>Ascomycota</taxon>
        <taxon>Pezizomycotina</taxon>
        <taxon>Dothideomycetes</taxon>
        <taxon>Dothideomycetidae</taxon>
        <taxon>Mycosphaerellales</taxon>
        <taxon>Mycosphaerellaceae</taxon>
        <taxon>Dothistroma</taxon>
    </lineage>
</organism>
<gene>
    <name evidence="2" type="ORF">DOTSEDRAFT_73176</name>
</gene>
<proteinExistence type="predicted"/>
<dbReference type="AlphaFoldDB" id="N1PI36"/>
<feature type="region of interest" description="Disordered" evidence="1">
    <location>
        <begin position="20"/>
        <end position="58"/>
    </location>
</feature>
<evidence type="ECO:0000313" key="2">
    <source>
        <dbReference type="EMBL" id="EME42263.1"/>
    </source>
</evidence>
<evidence type="ECO:0000313" key="3">
    <source>
        <dbReference type="Proteomes" id="UP000016933"/>
    </source>
</evidence>
<dbReference type="HOGENOM" id="CLU_1421394_0_0_1"/>
<protein>
    <submittedName>
        <fullName evidence="2">Uncharacterized protein</fullName>
    </submittedName>
</protein>
<dbReference type="EMBL" id="KB446541">
    <property type="protein sequence ID" value="EME42263.1"/>
    <property type="molecule type" value="Genomic_DNA"/>
</dbReference>
<name>N1PI36_DOTSN</name>
<evidence type="ECO:0000256" key="1">
    <source>
        <dbReference type="SAM" id="MobiDB-lite"/>
    </source>
</evidence>
<reference evidence="3" key="1">
    <citation type="journal article" date="2012" name="PLoS Genet.">
        <title>The genomes of the fungal plant pathogens Cladosporium fulvum and Dothistroma septosporum reveal adaptation to different hosts and lifestyles but also signatures of common ancestry.</title>
        <authorList>
            <person name="de Wit P.J.G.M."/>
            <person name="van der Burgt A."/>
            <person name="Oekmen B."/>
            <person name="Stergiopoulos I."/>
            <person name="Abd-Elsalam K.A."/>
            <person name="Aerts A.L."/>
            <person name="Bahkali A.H."/>
            <person name="Beenen H.G."/>
            <person name="Chettri P."/>
            <person name="Cox M.P."/>
            <person name="Datema E."/>
            <person name="de Vries R.P."/>
            <person name="Dhillon B."/>
            <person name="Ganley A.R."/>
            <person name="Griffiths S.A."/>
            <person name="Guo Y."/>
            <person name="Hamelin R.C."/>
            <person name="Henrissat B."/>
            <person name="Kabir M.S."/>
            <person name="Jashni M.K."/>
            <person name="Kema G."/>
            <person name="Klaubauf S."/>
            <person name="Lapidus A."/>
            <person name="Levasseur A."/>
            <person name="Lindquist E."/>
            <person name="Mehrabi R."/>
            <person name="Ohm R.A."/>
            <person name="Owen T.J."/>
            <person name="Salamov A."/>
            <person name="Schwelm A."/>
            <person name="Schijlen E."/>
            <person name="Sun H."/>
            <person name="van den Burg H.A."/>
            <person name="van Ham R.C.H.J."/>
            <person name="Zhang S."/>
            <person name="Goodwin S.B."/>
            <person name="Grigoriev I.V."/>
            <person name="Collemare J."/>
            <person name="Bradshaw R.E."/>
        </authorList>
    </citation>
    <scope>NUCLEOTIDE SEQUENCE [LARGE SCALE GENOMIC DNA]</scope>
    <source>
        <strain evidence="3">NZE10 / CBS 128990</strain>
    </source>
</reference>
<accession>N1PI36</accession>